<dbReference type="InterPro" id="IPR040256">
    <property type="entry name" value="At4g02000-like"/>
</dbReference>
<keyword evidence="4" id="KW-1185">Reference proteome</keyword>
<proteinExistence type="predicted"/>
<protein>
    <recommendedName>
        <fullName evidence="2">DUF4283 domain-containing protein</fullName>
    </recommendedName>
</protein>
<evidence type="ECO:0000313" key="3">
    <source>
        <dbReference type="EMBL" id="CAL1357004.1"/>
    </source>
</evidence>
<dbReference type="AlphaFoldDB" id="A0AAV2CL82"/>
<feature type="domain" description="DUF4283" evidence="2">
    <location>
        <begin position="52"/>
        <end position="134"/>
    </location>
</feature>
<feature type="compositionally biased region" description="Low complexity" evidence="1">
    <location>
        <begin position="336"/>
        <end position="349"/>
    </location>
</feature>
<evidence type="ECO:0000313" key="4">
    <source>
        <dbReference type="Proteomes" id="UP001497516"/>
    </source>
</evidence>
<name>A0AAV2CL82_9ROSI</name>
<feature type="region of interest" description="Disordered" evidence="1">
    <location>
        <begin position="336"/>
        <end position="395"/>
    </location>
</feature>
<organism evidence="3 4">
    <name type="scientific">Linum trigynum</name>
    <dbReference type="NCBI Taxonomy" id="586398"/>
    <lineage>
        <taxon>Eukaryota</taxon>
        <taxon>Viridiplantae</taxon>
        <taxon>Streptophyta</taxon>
        <taxon>Embryophyta</taxon>
        <taxon>Tracheophyta</taxon>
        <taxon>Spermatophyta</taxon>
        <taxon>Magnoliopsida</taxon>
        <taxon>eudicotyledons</taxon>
        <taxon>Gunneridae</taxon>
        <taxon>Pentapetalae</taxon>
        <taxon>rosids</taxon>
        <taxon>fabids</taxon>
        <taxon>Malpighiales</taxon>
        <taxon>Linaceae</taxon>
        <taxon>Linum</taxon>
    </lineage>
</organism>
<dbReference type="PANTHER" id="PTHR31286">
    <property type="entry name" value="GLYCINE-RICH CELL WALL STRUCTURAL PROTEIN 1.8-LIKE"/>
    <property type="match status" value="1"/>
</dbReference>
<accession>A0AAV2CL82</accession>
<gene>
    <name evidence="3" type="ORF">LTRI10_LOCUS4666</name>
</gene>
<dbReference type="Pfam" id="PF14111">
    <property type="entry name" value="DUF4283"/>
    <property type="match status" value="1"/>
</dbReference>
<dbReference type="Proteomes" id="UP001497516">
    <property type="component" value="Chromosome 1"/>
</dbReference>
<dbReference type="PANTHER" id="PTHR31286:SF180">
    <property type="entry name" value="OS10G0362600 PROTEIN"/>
    <property type="match status" value="1"/>
</dbReference>
<evidence type="ECO:0000259" key="2">
    <source>
        <dbReference type="Pfam" id="PF14111"/>
    </source>
</evidence>
<reference evidence="3 4" key="1">
    <citation type="submission" date="2024-04" db="EMBL/GenBank/DDBJ databases">
        <authorList>
            <person name="Fracassetti M."/>
        </authorList>
    </citation>
    <scope>NUCLEOTIDE SEQUENCE [LARGE SCALE GENOMIC DNA]</scope>
</reference>
<sequence>MAESPPGAALAAAPVSWASLFEVDPANKMTYRPPQKMNDGFRLPREVKKRGEERWKDCLIAQFVGSVPKPAALQQWATSLWGRDGVVRVSKFGPRLMVFQFPSAATGKWVFKSGPWHFQGNPVYFRKWFPGIQPVTPAIETPPIWVKLWGIPLEYHSFEGHEWIASTIGAPLWMDHTTRVGAQLGYAKVCVDLAADCGFPGKVRLYPDDDPSFEIEIEYLNKPLVCDRCGIYGHDCDWLAKSGKKWIPKAKVTKENTEAVLISGVDKVVDGKDKGKGVDLGSEMVISVGSAAEGSSQSGNGLILVGSGAAIEGNSNLTSPVVGGPVGSFVAAVKGSSAPSESSVSTQSSPEGRLDNQITPARNEVNPWITVIGNSAKKKPPVPPAKKGGKGGKKK</sequence>
<dbReference type="EMBL" id="OZ034813">
    <property type="protein sequence ID" value="CAL1357004.1"/>
    <property type="molecule type" value="Genomic_DNA"/>
</dbReference>
<dbReference type="InterPro" id="IPR025558">
    <property type="entry name" value="DUF4283"/>
</dbReference>
<evidence type="ECO:0000256" key="1">
    <source>
        <dbReference type="SAM" id="MobiDB-lite"/>
    </source>
</evidence>